<accession>A3V6Y8</accession>
<comment type="caution">
    <text evidence="1">The sequence shown here is derived from an EMBL/GenBank/DDBJ whole genome shotgun (WGS) entry which is preliminary data.</text>
</comment>
<proteinExistence type="predicted"/>
<gene>
    <name evidence="1" type="ORF">SKA53_07861</name>
</gene>
<keyword evidence="2" id="KW-1185">Reference proteome</keyword>
<dbReference type="Proteomes" id="UP000004507">
    <property type="component" value="Unassembled WGS sequence"/>
</dbReference>
<protein>
    <submittedName>
        <fullName evidence="1">Uncharacterized protein</fullName>
    </submittedName>
</protein>
<organism evidence="1 2">
    <name type="scientific">Yoonia vestfoldensis SKA53</name>
    <dbReference type="NCBI Taxonomy" id="314232"/>
    <lineage>
        <taxon>Bacteria</taxon>
        <taxon>Pseudomonadati</taxon>
        <taxon>Pseudomonadota</taxon>
        <taxon>Alphaproteobacteria</taxon>
        <taxon>Rhodobacterales</taxon>
        <taxon>Paracoccaceae</taxon>
        <taxon>Yoonia</taxon>
    </lineage>
</organism>
<name>A3V6Y8_9RHOB</name>
<evidence type="ECO:0000313" key="1">
    <source>
        <dbReference type="EMBL" id="EAQ06004.1"/>
    </source>
</evidence>
<dbReference type="AlphaFoldDB" id="A3V6Y8"/>
<dbReference type="HOGENOM" id="CLU_3414793_0_0_5"/>
<dbReference type="EMBL" id="AAMS01000006">
    <property type="protein sequence ID" value="EAQ06004.1"/>
    <property type="molecule type" value="Genomic_DNA"/>
</dbReference>
<reference evidence="1 2" key="1">
    <citation type="submission" date="2006-01" db="EMBL/GenBank/DDBJ databases">
        <authorList>
            <person name="Hagstrom A."/>
            <person name="Ferriera S."/>
            <person name="Johnson J."/>
            <person name="Kravitz S."/>
            <person name="Halpern A."/>
            <person name="Remington K."/>
            <person name="Beeson K."/>
            <person name="Tran B."/>
            <person name="Rogers Y.-H."/>
            <person name="Friedman R."/>
            <person name="Venter J.C."/>
        </authorList>
    </citation>
    <scope>NUCLEOTIDE SEQUENCE [LARGE SCALE GENOMIC DNA]</scope>
    <source>
        <strain evidence="1 2">SKA53</strain>
    </source>
</reference>
<sequence>MPASLLSNEHLQAFFAVICMVTPKNAA</sequence>
<evidence type="ECO:0000313" key="2">
    <source>
        <dbReference type="Proteomes" id="UP000004507"/>
    </source>
</evidence>